<dbReference type="Gene3D" id="3.30.2020.30">
    <property type="match status" value="1"/>
</dbReference>
<reference evidence="12" key="1">
    <citation type="submission" date="2015-09" db="EMBL/GenBank/DDBJ databases">
        <title>Scylla olivacea transcriptome.</title>
        <authorList>
            <person name="Ikhwanuddin M."/>
        </authorList>
    </citation>
    <scope>NUCLEOTIDE SEQUENCE</scope>
</reference>
<comment type="similarity">
    <text evidence="4">Belongs to the gamma-BBH/TMLD family.</text>
</comment>
<dbReference type="Gene3D" id="3.60.130.10">
    <property type="entry name" value="Clavaminate synthase-like"/>
    <property type="match status" value="1"/>
</dbReference>
<evidence type="ECO:0000256" key="7">
    <source>
        <dbReference type="ARBA" id="ARBA00022964"/>
    </source>
</evidence>
<dbReference type="GO" id="GO:0046872">
    <property type="term" value="F:metal ion binding"/>
    <property type="evidence" value="ECO:0007669"/>
    <property type="project" value="UniProtKB-KW"/>
</dbReference>
<dbReference type="FunFam" id="3.30.2020.30:FF:000002">
    <property type="entry name" value="Putative gamma-butyrobetaine dioxygenase"/>
    <property type="match status" value="1"/>
</dbReference>
<dbReference type="InterPro" id="IPR038492">
    <property type="entry name" value="GBBH-like_N_sf"/>
</dbReference>
<comment type="cofactor">
    <cofactor evidence="1">
        <name>Fe(2+)</name>
        <dbReference type="ChEBI" id="CHEBI:29033"/>
    </cofactor>
</comment>
<evidence type="ECO:0000256" key="9">
    <source>
        <dbReference type="ARBA" id="ARBA00023004"/>
    </source>
</evidence>
<dbReference type="Pfam" id="PF06155">
    <property type="entry name" value="GBBH-like_N"/>
    <property type="match status" value="1"/>
</dbReference>
<evidence type="ECO:0000256" key="3">
    <source>
        <dbReference type="ARBA" id="ARBA00005022"/>
    </source>
</evidence>
<keyword evidence="8" id="KW-0560">Oxidoreductase</keyword>
<dbReference type="CDD" id="cd00250">
    <property type="entry name" value="CAS_like"/>
    <property type="match status" value="1"/>
</dbReference>
<dbReference type="PANTHER" id="PTHR10696:SF33">
    <property type="entry name" value="GAMMA-BUTYROBETAINE DIOXYGENASE"/>
    <property type="match status" value="1"/>
</dbReference>
<dbReference type="Pfam" id="PF02668">
    <property type="entry name" value="TauD"/>
    <property type="match status" value="1"/>
</dbReference>
<dbReference type="InterPro" id="IPR042098">
    <property type="entry name" value="TauD-like_sf"/>
</dbReference>
<comment type="pathway">
    <text evidence="3">Amine and polyamine biosynthesis; carnitine biosynthesis.</text>
</comment>
<evidence type="ECO:0000256" key="5">
    <source>
        <dbReference type="ARBA" id="ARBA00022723"/>
    </source>
</evidence>
<organism evidence="12">
    <name type="scientific">Scylla olivacea</name>
    <name type="common">Orange mud crab</name>
    <name type="synonym">Cancer olivacea</name>
    <dbReference type="NCBI Taxonomy" id="85551"/>
    <lineage>
        <taxon>Eukaryota</taxon>
        <taxon>Metazoa</taxon>
        <taxon>Ecdysozoa</taxon>
        <taxon>Arthropoda</taxon>
        <taxon>Crustacea</taxon>
        <taxon>Multicrustacea</taxon>
        <taxon>Malacostraca</taxon>
        <taxon>Eumalacostraca</taxon>
        <taxon>Eucarida</taxon>
        <taxon>Decapoda</taxon>
        <taxon>Pleocyemata</taxon>
        <taxon>Brachyura</taxon>
        <taxon>Eubrachyura</taxon>
        <taxon>Portunoidea</taxon>
        <taxon>Portunidae</taxon>
        <taxon>Portuninae</taxon>
        <taxon>Scylla</taxon>
    </lineage>
</organism>
<dbReference type="EMBL" id="GDRN01065726">
    <property type="protein sequence ID" value="JAI64652.1"/>
    <property type="molecule type" value="Transcribed_RNA"/>
</dbReference>
<dbReference type="GO" id="GO:0045329">
    <property type="term" value="P:carnitine biosynthetic process"/>
    <property type="evidence" value="ECO:0007669"/>
    <property type="project" value="UniProtKB-UniPathway"/>
</dbReference>
<proteinExistence type="inferred from homology"/>
<feature type="domain" description="Gamma-butyrobetaine hydroxylase-like N-terminal" evidence="11">
    <location>
        <begin position="76"/>
        <end position="157"/>
    </location>
</feature>
<evidence type="ECO:0000313" key="12">
    <source>
        <dbReference type="EMBL" id="JAI64652.1"/>
    </source>
</evidence>
<dbReference type="PANTHER" id="PTHR10696">
    <property type="entry name" value="GAMMA-BUTYROBETAINE HYDROXYLASE-RELATED"/>
    <property type="match status" value="1"/>
</dbReference>
<dbReference type="AlphaFoldDB" id="A0A0P4WDR2"/>
<keyword evidence="9" id="KW-0408">Iron</keyword>
<feature type="domain" description="TauD/TfdA-like" evidence="10">
    <location>
        <begin position="190"/>
        <end position="434"/>
    </location>
</feature>
<evidence type="ECO:0008006" key="13">
    <source>
        <dbReference type="Google" id="ProtNLM"/>
    </source>
</evidence>
<keyword evidence="6" id="KW-0124">Carnitine biosynthesis</keyword>
<evidence type="ECO:0000259" key="10">
    <source>
        <dbReference type="Pfam" id="PF02668"/>
    </source>
</evidence>
<dbReference type="InterPro" id="IPR010376">
    <property type="entry name" value="GBBH-like_N"/>
</dbReference>
<evidence type="ECO:0000259" key="11">
    <source>
        <dbReference type="Pfam" id="PF06155"/>
    </source>
</evidence>
<name>A0A0P4WDR2_SCYOL</name>
<evidence type="ECO:0000256" key="8">
    <source>
        <dbReference type="ARBA" id="ARBA00023002"/>
    </source>
</evidence>
<dbReference type="UniPathway" id="UPA00118"/>
<protein>
    <recommendedName>
        <fullName evidence="13">Gamma-butyrobetaine dioxygenase</fullName>
    </recommendedName>
</protein>
<dbReference type="GO" id="GO:0005739">
    <property type="term" value="C:mitochondrion"/>
    <property type="evidence" value="ECO:0007669"/>
    <property type="project" value="TreeGrafter"/>
</dbReference>
<sequence>MSRRVLQGVLSSARLWGKGRQNAVGLVAVPSQRLTSSLTAPLSCTFITSHAWHNSHPTPAPSPTHHNAAGIRTADAGKEMLEITFADGNSSFFPYCWLRDNCQCPQCFDSDALCRKLTLEDWQHNDSPRSVQVEEGGRHVEVQWVSGHRSCYEAQWLQQHAFTPSARDSQRSFLAIKKELWSTEMKLPRMDYNGVMHGDKELLDFLVTLEKKGVVVLTDAPREPEAVLTIINSIGYVKPTHYGTNYPIRSKASASSLAYTDQRLGMHNDLPYFQYVPGIIFLHCITQFEGKGGENDLADGFHVADYLKQFHPTEYRILTDTPVYFWDKGVAQVKQETTEYHKIVNIPIIVEDRLSGDVVRVNNSQLRNSYLDLPPEQVTPWYAALRLFNQTVDQQSIRNKLNSGEMLVMDNTRLMHGRTGYDSALGERHMNQAYLDWDGALSRRRVLQEKLGVTLE</sequence>
<accession>A0A0P4WDR2</accession>
<dbReference type="GO" id="GO:0016706">
    <property type="term" value="F:2-oxoglutarate-dependent dioxygenase activity"/>
    <property type="evidence" value="ECO:0007669"/>
    <property type="project" value="UniProtKB-ARBA"/>
</dbReference>
<evidence type="ECO:0000256" key="4">
    <source>
        <dbReference type="ARBA" id="ARBA00008654"/>
    </source>
</evidence>
<evidence type="ECO:0000256" key="2">
    <source>
        <dbReference type="ARBA" id="ARBA00001961"/>
    </source>
</evidence>
<evidence type="ECO:0000256" key="6">
    <source>
        <dbReference type="ARBA" id="ARBA00022873"/>
    </source>
</evidence>
<dbReference type="FunFam" id="3.60.130.10:FF:000001">
    <property type="entry name" value="Trimethyllysine dioxygenase, mitochondrial"/>
    <property type="match status" value="1"/>
</dbReference>
<keyword evidence="5" id="KW-0479">Metal-binding</keyword>
<dbReference type="SUPFAM" id="SSF51197">
    <property type="entry name" value="Clavaminate synthase-like"/>
    <property type="match status" value="1"/>
</dbReference>
<evidence type="ECO:0000256" key="1">
    <source>
        <dbReference type="ARBA" id="ARBA00001954"/>
    </source>
</evidence>
<dbReference type="InterPro" id="IPR050411">
    <property type="entry name" value="AlphaKG_dependent_hydroxylases"/>
</dbReference>
<comment type="cofactor">
    <cofactor evidence="2">
        <name>L-ascorbate</name>
        <dbReference type="ChEBI" id="CHEBI:38290"/>
    </cofactor>
</comment>
<dbReference type="InterPro" id="IPR003819">
    <property type="entry name" value="TauD/TfdA-like"/>
</dbReference>
<keyword evidence="7" id="KW-0223">Dioxygenase</keyword>